<dbReference type="RefSeq" id="WP_142894062.1">
    <property type="nucleotide sequence ID" value="NZ_ML660164.1"/>
</dbReference>
<dbReference type="InterPro" id="IPR050155">
    <property type="entry name" value="HAD-like_hydrolase_sf"/>
</dbReference>
<organism evidence="1 2">
    <name type="scientific">Aliikangiella coralliicola</name>
    <dbReference type="NCBI Taxonomy" id="2592383"/>
    <lineage>
        <taxon>Bacteria</taxon>
        <taxon>Pseudomonadati</taxon>
        <taxon>Pseudomonadota</taxon>
        <taxon>Gammaproteobacteria</taxon>
        <taxon>Oceanospirillales</taxon>
        <taxon>Pleioneaceae</taxon>
        <taxon>Aliikangiella</taxon>
    </lineage>
</organism>
<dbReference type="EMBL" id="VIKS01000008">
    <property type="protein sequence ID" value="TQV87380.1"/>
    <property type="molecule type" value="Genomic_DNA"/>
</dbReference>
<dbReference type="SFLD" id="SFLDS00003">
    <property type="entry name" value="Haloacid_Dehalogenase"/>
    <property type="match status" value="1"/>
</dbReference>
<name>A0A545UD40_9GAMM</name>
<dbReference type="SFLD" id="SFLDG01129">
    <property type="entry name" value="C1.5:_HAD__Beta-PGM__Phosphata"/>
    <property type="match status" value="1"/>
</dbReference>
<dbReference type="AlphaFoldDB" id="A0A545UD40"/>
<dbReference type="GO" id="GO:0005829">
    <property type="term" value="C:cytosol"/>
    <property type="evidence" value="ECO:0007669"/>
    <property type="project" value="TreeGrafter"/>
</dbReference>
<proteinExistence type="predicted"/>
<evidence type="ECO:0000313" key="1">
    <source>
        <dbReference type="EMBL" id="TQV87380.1"/>
    </source>
</evidence>
<keyword evidence="1" id="KW-0378">Hydrolase</keyword>
<dbReference type="InterPro" id="IPR041492">
    <property type="entry name" value="HAD_2"/>
</dbReference>
<dbReference type="GO" id="GO:0006281">
    <property type="term" value="P:DNA repair"/>
    <property type="evidence" value="ECO:0007669"/>
    <property type="project" value="TreeGrafter"/>
</dbReference>
<protein>
    <submittedName>
        <fullName evidence="1">HAD-IA family hydrolase</fullName>
    </submittedName>
</protein>
<dbReference type="Gene3D" id="3.40.50.1000">
    <property type="entry name" value="HAD superfamily/HAD-like"/>
    <property type="match status" value="1"/>
</dbReference>
<dbReference type="OrthoDB" id="9782449at2"/>
<dbReference type="PANTHER" id="PTHR43434:SF24">
    <property type="entry name" value="HYDROLASE-RELATED"/>
    <property type="match status" value="1"/>
</dbReference>
<sequence>MSVLRNRYSFIIFDWDGTLMDSTGRIVSSMQSTAKIADLPIPSEESVKSIIGLSMDAVMDTMFPSANGSLREKLFEIYRHQYVEGDDTPSPLFQGSLPLLNWLKQINIPIAVATGKARHGLTRVLNEVNLIDFFDHTICADEAESKPHPEMVERLVVDANKSKQETLVIGDSIHDMKMANNAGVDAVAVTSGANQSEQLSEHNPVSILPRVCDLRQWLEQ</sequence>
<dbReference type="InterPro" id="IPR023198">
    <property type="entry name" value="PGP-like_dom2"/>
</dbReference>
<keyword evidence="2" id="KW-1185">Reference proteome</keyword>
<dbReference type="Pfam" id="PF13419">
    <property type="entry name" value="HAD_2"/>
    <property type="match status" value="1"/>
</dbReference>
<comment type="caution">
    <text evidence="1">The sequence shown here is derived from an EMBL/GenBank/DDBJ whole genome shotgun (WGS) entry which is preliminary data.</text>
</comment>
<dbReference type="NCBIfam" id="TIGR01509">
    <property type="entry name" value="HAD-SF-IA-v3"/>
    <property type="match status" value="1"/>
</dbReference>
<gene>
    <name evidence="1" type="ORF">FLL46_13110</name>
</gene>
<dbReference type="Gene3D" id="1.10.150.240">
    <property type="entry name" value="Putative phosphatase, domain 2"/>
    <property type="match status" value="1"/>
</dbReference>
<dbReference type="NCBIfam" id="TIGR01549">
    <property type="entry name" value="HAD-SF-IA-v1"/>
    <property type="match status" value="1"/>
</dbReference>
<dbReference type="InterPro" id="IPR023214">
    <property type="entry name" value="HAD_sf"/>
</dbReference>
<dbReference type="PANTHER" id="PTHR43434">
    <property type="entry name" value="PHOSPHOGLYCOLATE PHOSPHATASE"/>
    <property type="match status" value="1"/>
</dbReference>
<dbReference type="GO" id="GO:0008967">
    <property type="term" value="F:phosphoglycolate phosphatase activity"/>
    <property type="evidence" value="ECO:0007669"/>
    <property type="project" value="TreeGrafter"/>
</dbReference>
<dbReference type="SFLD" id="SFLDG01135">
    <property type="entry name" value="C1.5.6:_HAD__Beta-PGM__Phospha"/>
    <property type="match status" value="1"/>
</dbReference>
<evidence type="ECO:0000313" key="2">
    <source>
        <dbReference type="Proteomes" id="UP000315439"/>
    </source>
</evidence>
<accession>A0A545UD40</accession>
<dbReference type="Proteomes" id="UP000315439">
    <property type="component" value="Unassembled WGS sequence"/>
</dbReference>
<reference evidence="1 2" key="1">
    <citation type="submission" date="2019-07" db="EMBL/GenBank/DDBJ databases">
        <title>Draft genome for Aliikangiella sp. M105.</title>
        <authorList>
            <person name="Wang G."/>
        </authorList>
    </citation>
    <scope>NUCLEOTIDE SEQUENCE [LARGE SCALE GENOMIC DNA]</scope>
    <source>
        <strain evidence="1 2">M105</strain>
    </source>
</reference>
<dbReference type="InterPro" id="IPR006439">
    <property type="entry name" value="HAD-SF_hydro_IA"/>
</dbReference>
<dbReference type="InterPro" id="IPR036412">
    <property type="entry name" value="HAD-like_sf"/>
</dbReference>
<dbReference type="SUPFAM" id="SSF56784">
    <property type="entry name" value="HAD-like"/>
    <property type="match status" value="1"/>
</dbReference>